<protein>
    <submittedName>
        <fullName evidence="8">Tight adherence protein C</fullName>
    </submittedName>
</protein>
<dbReference type="InterPro" id="IPR018076">
    <property type="entry name" value="T2SS_GspF_dom"/>
</dbReference>
<evidence type="ECO:0000256" key="6">
    <source>
        <dbReference type="SAM" id="Phobius"/>
    </source>
</evidence>
<evidence type="ECO:0000256" key="5">
    <source>
        <dbReference type="ARBA" id="ARBA00023136"/>
    </source>
</evidence>
<dbReference type="EMBL" id="FNZI01000003">
    <property type="protein sequence ID" value="SEJ32778.1"/>
    <property type="molecule type" value="Genomic_DNA"/>
</dbReference>
<keyword evidence="3 6" id="KW-0812">Transmembrane</keyword>
<feature type="transmembrane region" description="Helical" evidence="6">
    <location>
        <begin position="120"/>
        <end position="142"/>
    </location>
</feature>
<dbReference type="OrthoDB" id="5185234at2"/>
<evidence type="ECO:0000256" key="2">
    <source>
        <dbReference type="ARBA" id="ARBA00022475"/>
    </source>
</evidence>
<dbReference type="InterPro" id="IPR042094">
    <property type="entry name" value="T2SS_GspF_sf"/>
</dbReference>
<accession>A0A1H6XUN0</accession>
<dbReference type="PANTHER" id="PTHR35007">
    <property type="entry name" value="INTEGRAL MEMBRANE PROTEIN-RELATED"/>
    <property type="match status" value="1"/>
</dbReference>
<dbReference type="Gene3D" id="1.20.81.30">
    <property type="entry name" value="Type II secretion system (T2SS), domain F"/>
    <property type="match status" value="1"/>
</dbReference>
<sequence>MTVAIALALAAGMGLVQSWVHARRFSLERRIAPRLAGGAGGRRTRSAASRIVAPLAGDAIRMVERWGPSAAELDRRLARAGSTATAAGHRTRTAVAAAAGLAIGLLLGTALAVARDAGPLAALLIAAAVTAAGAAAPDLLLVRRGHARAARIRAELPAIAEMLALAVVAGESVQASLARAATTSQGPLADELGTALAEVRAGRSVSDALDAAATRSDEPVLASFCAAIITALERGSPLAEVLHAQAADVRDRDRQALLAEGGRREIAMLVPVVLLILPVTVLFALYPGLVALRLGG</sequence>
<name>A0A1H6XUN0_9MICO</name>
<feature type="transmembrane region" description="Helical" evidence="6">
    <location>
        <begin position="6"/>
        <end position="22"/>
    </location>
</feature>
<evidence type="ECO:0000256" key="3">
    <source>
        <dbReference type="ARBA" id="ARBA00022692"/>
    </source>
</evidence>
<evidence type="ECO:0000313" key="8">
    <source>
        <dbReference type="EMBL" id="SEJ32778.1"/>
    </source>
</evidence>
<dbReference type="RefSeq" id="WP_042214999.1">
    <property type="nucleotide sequence ID" value="NZ_BBLU01000008.1"/>
</dbReference>
<proteinExistence type="predicted"/>
<gene>
    <name evidence="8" type="ORF">SAMN05421637_1431</name>
</gene>
<evidence type="ECO:0000259" key="7">
    <source>
        <dbReference type="Pfam" id="PF00482"/>
    </source>
</evidence>
<comment type="subcellular location">
    <subcellularLocation>
        <location evidence="1">Cell membrane</location>
        <topology evidence="1">Multi-pass membrane protein</topology>
    </subcellularLocation>
</comment>
<evidence type="ECO:0000256" key="1">
    <source>
        <dbReference type="ARBA" id="ARBA00004651"/>
    </source>
</evidence>
<dbReference type="AlphaFoldDB" id="A0A1H6XUN0"/>
<dbReference type="eggNOG" id="COG2064">
    <property type="taxonomic scope" value="Bacteria"/>
</dbReference>
<dbReference type="Pfam" id="PF00482">
    <property type="entry name" value="T2SSF"/>
    <property type="match status" value="1"/>
</dbReference>
<keyword evidence="5 6" id="KW-0472">Membrane</keyword>
<dbReference type="STRING" id="1043493.SAMN05421637_1431"/>
<feature type="transmembrane region" description="Helical" evidence="6">
    <location>
        <begin position="94"/>
        <end position="114"/>
    </location>
</feature>
<feature type="domain" description="Type II secretion system protein GspF" evidence="7">
    <location>
        <begin position="161"/>
        <end position="284"/>
    </location>
</feature>
<keyword evidence="9" id="KW-1185">Reference proteome</keyword>
<evidence type="ECO:0000256" key="4">
    <source>
        <dbReference type="ARBA" id="ARBA00022989"/>
    </source>
</evidence>
<dbReference type="Proteomes" id="UP000183315">
    <property type="component" value="Unassembled WGS sequence"/>
</dbReference>
<keyword evidence="2" id="KW-1003">Cell membrane</keyword>
<feature type="transmembrane region" description="Helical" evidence="6">
    <location>
        <begin position="266"/>
        <end position="286"/>
    </location>
</feature>
<organism evidence="8 9">
    <name type="scientific">Demequina mangrovi</name>
    <dbReference type="NCBI Taxonomy" id="1043493"/>
    <lineage>
        <taxon>Bacteria</taxon>
        <taxon>Bacillati</taxon>
        <taxon>Actinomycetota</taxon>
        <taxon>Actinomycetes</taxon>
        <taxon>Micrococcales</taxon>
        <taxon>Demequinaceae</taxon>
        <taxon>Demequina</taxon>
    </lineage>
</organism>
<evidence type="ECO:0000313" key="9">
    <source>
        <dbReference type="Proteomes" id="UP000183315"/>
    </source>
</evidence>
<keyword evidence="4 6" id="KW-1133">Transmembrane helix</keyword>
<dbReference type="GO" id="GO:0005886">
    <property type="term" value="C:plasma membrane"/>
    <property type="evidence" value="ECO:0007669"/>
    <property type="project" value="UniProtKB-SubCell"/>
</dbReference>
<dbReference type="PANTHER" id="PTHR35007:SF2">
    <property type="entry name" value="PILUS ASSEMBLE PROTEIN"/>
    <property type="match status" value="1"/>
</dbReference>
<reference evidence="9" key="1">
    <citation type="submission" date="2016-10" db="EMBL/GenBank/DDBJ databases">
        <authorList>
            <person name="Varghese N."/>
        </authorList>
    </citation>
    <scope>NUCLEOTIDE SEQUENCE [LARGE SCALE GENOMIC DNA]</scope>
    <source>
        <strain evidence="9">DSM 24868</strain>
    </source>
</reference>